<feature type="compositionally biased region" description="Basic residues" evidence="1">
    <location>
        <begin position="49"/>
        <end position="64"/>
    </location>
</feature>
<dbReference type="PANTHER" id="PTHR43861">
    <property type="entry name" value="TRANS-ACONITATE 2-METHYLTRANSFERASE-RELATED"/>
    <property type="match status" value="1"/>
</dbReference>
<dbReference type="PANTHER" id="PTHR43861:SF1">
    <property type="entry name" value="TRANS-ACONITATE 2-METHYLTRANSFERASE"/>
    <property type="match status" value="1"/>
</dbReference>
<dbReference type="Proteomes" id="UP001054902">
    <property type="component" value="Unassembled WGS sequence"/>
</dbReference>
<keyword evidence="2" id="KW-0732">Signal</keyword>
<keyword evidence="5" id="KW-1185">Reference proteome</keyword>
<dbReference type="InterPro" id="IPR025714">
    <property type="entry name" value="Methyltranfer_dom"/>
</dbReference>
<dbReference type="SUPFAM" id="SSF53335">
    <property type="entry name" value="S-adenosyl-L-methionine-dependent methyltransferases"/>
    <property type="match status" value="1"/>
</dbReference>
<dbReference type="Gene3D" id="3.40.50.150">
    <property type="entry name" value="Vaccinia Virus protein VP39"/>
    <property type="match status" value="1"/>
</dbReference>
<proteinExistence type="predicted"/>
<feature type="region of interest" description="Disordered" evidence="1">
    <location>
        <begin position="45"/>
        <end position="64"/>
    </location>
</feature>
<accession>A0AAD3CYY5</accession>
<dbReference type="EMBL" id="BLLK01000046">
    <property type="protein sequence ID" value="GFH53144.1"/>
    <property type="molecule type" value="Genomic_DNA"/>
</dbReference>
<dbReference type="Pfam" id="PF13847">
    <property type="entry name" value="Methyltransf_31"/>
    <property type="match status" value="1"/>
</dbReference>
<evidence type="ECO:0000313" key="4">
    <source>
        <dbReference type="EMBL" id="GFH53144.1"/>
    </source>
</evidence>
<feature type="signal peptide" evidence="2">
    <location>
        <begin position="1"/>
        <end position="19"/>
    </location>
</feature>
<name>A0AAD3CYY5_9STRA</name>
<feature type="chain" id="PRO_5042034175" description="Methyltransferase domain-containing protein" evidence="2">
    <location>
        <begin position="20"/>
        <end position="371"/>
    </location>
</feature>
<evidence type="ECO:0000313" key="5">
    <source>
        <dbReference type="Proteomes" id="UP001054902"/>
    </source>
</evidence>
<protein>
    <recommendedName>
        <fullName evidence="3">Methyltransferase domain-containing protein</fullName>
    </recommendedName>
</protein>
<dbReference type="InterPro" id="IPR029063">
    <property type="entry name" value="SAM-dependent_MTases_sf"/>
</dbReference>
<reference evidence="4 5" key="1">
    <citation type="journal article" date="2021" name="Sci. Rep.">
        <title>The genome of the diatom Chaetoceros tenuissimus carries an ancient integrated fragment of an extant virus.</title>
        <authorList>
            <person name="Hongo Y."/>
            <person name="Kimura K."/>
            <person name="Takaki Y."/>
            <person name="Yoshida Y."/>
            <person name="Baba S."/>
            <person name="Kobayashi G."/>
            <person name="Nagasaki K."/>
            <person name="Hano T."/>
            <person name="Tomaru Y."/>
        </authorList>
    </citation>
    <scope>NUCLEOTIDE SEQUENCE [LARGE SCALE GENOMIC DNA]</scope>
    <source>
        <strain evidence="4 5">NIES-3715</strain>
    </source>
</reference>
<evidence type="ECO:0000256" key="1">
    <source>
        <dbReference type="SAM" id="MobiDB-lite"/>
    </source>
</evidence>
<evidence type="ECO:0000259" key="3">
    <source>
        <dbReference type="Pfam" id="PF13847"/>
    </source>
</evidence>
<dbReference type="AlphaFoldDB" id="A0AAD3CYY5"/>
<evidence type="ECO:0000256" key="2">
    <source>
        <dbReference type="SAM" id="SignalP"/>
    </source>
</evidence>
<organism evidence="4 5">
    <name type="scientific">Chaetoceros tenuissimus</name>
    <dbReference type="NCBI Taxonomy" id="426638"/>
    <lineage>
        <taxon>Eukaryota</taxon>
        <taxon>Sar</taxon>
        <taxon>Stramenopiles</taxon>
        <taxon>Ochrophyta</taxon>
        <taxon>Bacillariophyta</taxon>
        <taxon>Coscinodiscophyceae</taxon>
        <taxon>Chaetocerotophycidae</taxon>
        <taxon>Chaetocerotales</taxon>
        <taxon>Chaetocerotaceae</taxon>
        <taxon>Chaetoceros</taxon>
    </lineage>
</organism>
<comment type="caution">
    <text evidence="4">The sequence shown here is derived from an EMBL/GenBank/DDBJ whole genome shotgun (WGS) entry which is preliminary data.</text>
</comment>
<sequence length="371" mass="40897">MQIFLSVLSLLLIAREAIAFQQPHSSFVRKTHLLAGFGNKSAGMGMGKTAKKKGGEKKSTSNKKKIQLQEKILKEYGGNIAKGTEQRVQKAISELSPSMQQTLDLYKKVTKWDAYMDSIKDNVMQQANIPQRDIEGAKRAKAQLEAMLAENNIAENDLHNIFQKTTWDASADAKAMNAMIGKMPDHTEERVDKACSIIAEVVKAKGRKFGKCLDCGCGHGSIIPNFINAGIYANQITGIDLSTEMIRNAKSMYRGVEFEATDFLQYNPEKKFDGIMFCSALHDLPDMKGSLVKAASLLNEGGKLVILHAQGAENVAGQHKANPVMVKRLLPETEELEELAKELELEVDIKPAKAGSEQDKNEGYLAVLVRK</sequence>
<dbReference type="CDD" id="cd02440">
    <property type="entry name" value="AdoMet_MTases"/>
    <property type="match status" value="1"/>
</dbReference>
<gene>
    <name evidence="4" type="ORF">CTEN210_09620</name>
</gene>
<feature type="domain" description="Methyltransferase" evidence="3">
    <location>
        <begin position="211"/>
        <end position="329"/>
    </location>
</feature>